<organism evidence="1 2">
    <name type="scientific">Paracoccus litorisediminis</name>
    <dbReference type="NCBI Taxonomy" id="2006130"/>
    <lineage>
        <taxon>Bacteria</taxon>
        <taxon>Pseudomonadati</taxon>
        <taxon>Pseudomonadota</taxon>
        <taxon>Alphaproteobacteria</taxon>
        <taxon>Rhodobacterales</taxon>
        <taxon>Paracoccaceae</taxon>
        <taxon>Paracoccus</taxon>
    </lineage>
</organism>
<dbReference type="PANTHER" id="PTHR33973">
    <property type="entry name" value="OS07G0153300 PROTEIN"/>
    <property type="match status" value="1"/>
</dbReference>
<name>A0A844HYP8_9RHOB</name>
<sequence length="264" mass="29423">MSTDLWQGALIDGAIWHGRSGDVSRQFSYRATYAALPLGPFERGELPLQPDRAGLWSIRLRDHGWRDSRPLAAFIRDRLAPAGLEACEVTLVTMPCSTGYGFNPVSFWLARDAQGLRAVLAEVCNTFGESHAYLVRHVDGGVIAPTDRIEGQKLFHVSPFLPRQGRYVFRFDAGPGRFGAWVDWIAPDGATMLGTSLTGRARVLDRQSLRHAMLRRPLQAQLVTGLIHWQAARLYLRGLRYIRKPPQLEVTSSEATTLTRGSDV</sequence>
<proteinExistence type="predicted"/>
<dbReference type="OrthoDB" id="9778801at2"/>
<comment type="caution">
    <text evidence="1">The sequence shown here is derived from an EMBL/GenBank/DDBJ whole genome shotgun (WGS) entry which is preliminary data.</text>
</comment>
<dbReference type="Proteomes" id="UP000449846">
    <property type="component" value="Unassembled WGS sequence"/>
</dbReference>
<gene>
    <name evidence="1" type="ORF">GL300_25650</name>
</gene>
<dbReference type="InterPro" id="IPR010775">
    <property type="entry name" value="DUF1365"/>
</dbReference>
<protein>
    <submittedName>
        <fullName evidence="1">DUF1365 family protein</fullName>
    </submittedName>
</protein>
<keyword evidence="2" id="KW-1185">Reference proteome</keyword>
<dbReference type="PANTHER" id="PTHR33973:SF4">
    <property type="entry name" value="OS07G0153300 PROTEIN"/>
    <property type="match status" value="1"/>
</dbReference>
<evidence type="ECO:0000313" key="2">
    <source>
        <dbReference type="Proteomes" id="UP000449846"/>
    </source>
</evidence>
<dbReference type="EMBL" id="WMIG01000043">
    <property type="protein sequence ID" value="MTH62562.1"/>
    <property type="molecule type" value="Genomic_DNA"/>
</dbReference>
<accession>A0A844HYP8</accession>
<dbReference type="Pfam" id="PF07103">
    <property type="entry name" value="DUF1365"/>
    <property type="match status" value="1"/>
</dbReference>
<dbReference type="RefSeq" id="WP_155042505.1">
    <property type="nucleotide sequence ID" value="NZ_WMIG01000043.1"/>
</dbReference>
<evidence type="ECO:0000313" key="1">
    <source>
        <dbReference type="EMBL" id="MTH62562.1"/>
    </source>
</evidence>
<reference evidence="1 2" key="1">
    <citation type="submission" date="2019-11" db="EMBL/GenBank/DDBJ databases">
        <authorList>
            <person name="Dong K."/>
        </authorList>
    </citation>
    <scope>NUCLEOTIDE SEQUENCE [LARGE SCALE GENOMIC DNA]</scope>
    <source>
        <strain evidence="1 2">NBRC 112902</strain>
    </source>
</reference>
<dbReference type="AlphaFoldDB" id="A0A844HYP8"/>